<comment type="subcellular location">
    <subcellularLocation>
        <location evidence="1">Cell membrane</location>
        <topology evidence="1">Multi-pass membrane protein</topology>
    </subcellularLocation>
</comment>
<feature type="transmembrane region" description="Helical" evidence="12">
    <location>
        <begin position="167"/>
        <end position="186"/>
    </location>
</feature>
<dbReference type="Proteomes" id="UP000694867">
    <property type="component" value="Unplaced"/>
</dbReference>
<protein>
    <submittedName>
        <fullName evidence="15">LOW QUALITY PROTEIN: muscarinic acetylcholine receptor M1-like</fullName>
    </submittedName>
</protein>
<organism evidence="14 15">
    <name type="scientific">Galendromus occidentalis</name>
    <name type="common">western predatory mite</name>
    <dbReference type="NCBI Taxonomy" id="34638"/>
    <lineage>
        <taxon>Eukaryota</taxon>
        <taxon>Metazoa</taxon>
        <taxon>Ecdysozoa</taxon>
        <taxon>Arthropoda</taxon>
        <taxon>Chelicerata</taxon>
        <taxon>Arachnida</taxon>
        <taxon>Acari</taxon>
        <taxon>Parasitiformes</taxon>
        <taxon>Mesostigmata</taxon>
        <taxon>Gamasina</taxon>
        <taxon>Phytoseioidea</taxon>
        <taxon>Phytoseiidae</taxon>
        <taxon>Typhlodrominae</taxon>
        <taxon>Galendromus</taxon>
    </lineage>
</organism>
<sequence length="694" mass="77675">MSRGPLASPSAELGLSTVLYNIPRVWQDAYRNTLYSSNLAGDGKDDSSFESDPLGAADDNISTSTYDVAFGASANDTISPYAIPHTNFNFLIIMLFGGFFSFITVLGNVMVMISFKMDKQLQTISNYFLLSLSIADFSIGIISMPLFTYYTLFGYWHLGPFICDTWLAWDYLTSNASVLNLLIISFDRYFSVTRPLTYRARRTTRGAAIMIASAWLVSLLLWPPWIYAWPYIEGKRSVKEGDCYIQFLETNIYITFGTALAAFYVPVCIMIILYWRIWRETEKRQRDLTHLQAGKKPPPPSTGSKRSMSSQDDDADFRKNSSLYVETCKYLPTSSADPNGPGSLCRVQTPPRSTSSREMRPRQRFRRMLLSWCRTNPDAHQPNDILERDDDSGSSHGSPSAQTPASAETPVRTDVQFRPLTQSIRKRATERGAAATTPGGSAKSGGSGGSGAGGDSTSGMNTLNSCRGKSATTSARSFSSDSVYTILIRLPTQNSVDVDGETSQPSIRMILEEEPLVVRQNLSSLTTTGHHHHQQQQQQSQQQSHLHQTHPQAKTMMASTTGTTTITARERLALNNRLVTTGTTKKTPKKKRKHQERRQERKAAKTLSAILLAFIITWTPYNVLVLIKTLSPCEGDETCIPQGLWNFAYCLCYINSTVNPLCYALCNANFRRTYMRILTCKWHTSKQRNRGYFN</sequence>
<feature type="region of interest" description="Disordered" evidence="11">
    <location>
        <begin position="525"/>
        <end position="561"/>
    </location>
</feature>
<evidence type="ECO:0000256" key="7">
    <source>
        <dbReference type="ARBA" id="ARBA00023136"/>
    </source>
</evidence>
<evidence type="ECO:0000256" key="10">
    <source>
        <dbReference type="RuleBase" id="RU000688"/>
    </source>
</evidence>
<evidence type="ECO:0000256" key="5">
    <source>
        <dbReference type="ARBA" id="ARBA00022989"/>
    </source>
</evidence>
<keyword evidence="14" id="KW-1185">Reference proteome</keyword>
<keyword evidence="6 10" id="KW-0297">G-protein coupled receptor</keyword>
<dbReference type="SUPFAM" id="SSF81321">
    <property type="entry name" value="Family A G protein-coupled receptor-like"/>
    <property type="match status" value="1"/>
</dbReference>
<feature type="region of interest" description="Disordered" evidence="11">
    <location>
        <begin position="289"/>
        <end position="316"/>
    </location>
</feature>
<evidence type="ECO:0000256" key="8">
    <source>
        <dbReference type="ARBA" id="ARBA00023170"/>
    </source>
</evidence>
<dbReference type="PANTHER" id="PTHR24247">
    <property type="entry name" value="5-HYDROXYTRYPTAMINE RECEPTOR"/>
    <property type="match status" value="1"/>
</dbReference>
<dbReference type="GO" id="GO:0007197">
    <property type="term" value="P:adenylate cyclase-inhibiting G protein-coupled acetylcholine receptor signaling pathway"/>
    <property type="evidence" value="ECO:0007669"/>
    <property type="project" value="TreeGrafter"/>
</dbReference>
<dbReference type="InterPro" id="IPR017452">
    <property type="entry name" value="GPCR_Rhodpsn_7TM"/>
</dbReference>
<dbReference type="GeneID" id="100907458"/>
<keyword evidence="8 10" id="KW-0675">Receptor</keyword>
<dbReference type="AlphaFoldDB" id="A0AAJ7WHB3"/>
<dbReference type="GO" id="GO:0030425">
    <property type="term" value="C:dendrite"/>
    <property type="evidence" value="ECO:0007669"/>
    <property type="project" value="TreeGrafter"/>
</dbReference>
<reference evidence="15" key="1">
    <citation type="submission" date="2025-08" db="UniProtKB">
        <authorList>
            <consortium name="RefSeq"/>
        </authorList>
    </citation>
    <scope>IDENTIFICATION</scope>
</reference>
<keyword evidence="3" id="KW-1003">Cell membrane</keyword>
<evidence type="ECO:0000256" key="1">
    <source>
        <dbReference type="ARBA" id="ARBA00004651"/>
    </source>
</evidence>
<dbReference type="RefSeq" id="XP_028967109.1">
    <property type="nucleotide sequence ID" value="XM_029111276.1"/>
</dbReference>
<dbReference type="PANTHER" id="PTHR24247:SF265">
    <property type="entry name" value="MUSCARINIC ACETYLCHOLINE RECEPTOR DM1"/>
    <property type="match status" value="1"/>
</dbReference>
<keyword evidence="9 10" id="KW-0807">Transducer</keyword>
<dbReference type="InterPro" id="IPR000276">
    <property type="entry name" value="GPCR_Rhodpsn"/>
</dbReference>
<evidence type="ECO:0000256" key="2">
    <source>
        <dbReference type="ARBA" id="ARBA00010663"/>
    </source>
</evidence>
<evidence type="ECO:0000256" key="3">
    <source>
        <dbReference type="ARBA" id="ARBA00022475"/>
    </source>
</evidence>
<keyword evidence="4 10" id="KW-0812">Transmembrane</keyword>
<dbReference type="GO" id="GO:0005886">
    <property type="term" value="C:plasma membrane"/>
    <property type="evidence" value="ECO:0007669"/>
    <property type="project" value="UniProtKB-SubCell"/>
</dbReference>
<dbReference type="GO" id="GO:0004993">
    <property type="term" value="F:G protein-coupled serotonin receptor activity"/>
    <property type="evidence" value="ECO:0007669"/>
    <property type="project" value="TreeGrafter"/>
</dbReference>
<dbReference type="Gene3D" id="1.20.1070.10">
    <property type="entry name" value="Rhodopsin 7-helix transmembrane proteins"/>
    <property type="match status" value="2"/>
</dbReference>
<evidence type="ECO:0000256" key="11">
    <source>
        <dbReference type="SAM" id="MobiDB-lite"/>
    </source>
</evidence>
<dbReference type="PRINTS" id="PR00243">
    <property type="entry name" value="MUSCARINICR"/>
</dbReference>
<dbReference type="Pfam" id="PF00001">
    <property type="entry name" value="7tm_1"/>
    <property type="match status" value="2"/>
</dbReference>
<dbReference type="KEGG" id="goe:100907458"/>
<dbReference type="PRINTS" id="PR00237">
    <property type="entry name" value="GPCRRHODOPSN"/>
</dbReference>
<feature type="transmembrane region" description="Helical" evidence="12">
    <location>
        <begin position="127"/>
        <end position="147"/>
    </location>
</feature>
<comment type="similarity">
    <text evidence="2 10">Belongs to the G-protein coupled receptor 1 family.</text>
</comment>
<feature type="compositionally biased region" description="Low complexity" evidence="11">
    <location>
        <begin position="535"/>
        <end position="561"/>
    </location>
</feature>
<feature type="region of interest" description="Disordered" evidence="11">
    <location>
        <begin position="577"/>
        <end position="601"/>
    </location>
</feature>
<name>A0AAJ7WHB3_9ACAR</name>
<evidence type="ECO:0000256" key="6">
    <source>
        <dbReference type="ARBA" id="ARBA00023040"/>
    </source>
</evidence>
<dbReference type="InterPro" id="IPR000995">
    <property type="entry name" value="Musac_Ach_rcpt"/>
</dbReference>
<accession>A0AAJ7WHB3</accession>
<evidence type="ECO:0000313" key="14">
    <source>
        <dbReference type="Proteomes" id="UP000694867"/>
    </source>
</evidence>
<evidence type="ECO:0000256" key="12">
    <source>
        <dbReference type="SAM" id="Phobius"/>
    </source>
</evidence>
<feature type="compositionally biased region" description="Basic residues" evidence="11">
    <location>
        <begin position="586"/>
        <end position="596"/>
    </location>
</feature>
<evidence type="ECO:0000256" key="4">
    <source>
        <dbReference type="ARBA" id="ARBA00022692"/>
    </source>
</evidence>
<dbReference type="PROSITE" id="PS50262">
    <property type="entry name" value="G_PROTEIN_RECEP_F1_2"/>
    <property type="match status" value="1"/>
</dbReference>
<feature type="compositionally biased region" description="Gly residues" evidence="11">
    <location>
        <begin position="442"/>
        <end position="456"/>
    </location>
</feature>
<gene>
    <name evidence="15" type="primary">LOC100907458</name>
</gene>
<keyword evidence="7 12" id="KW-0472">Membrane</keyword>
<dbReference type="GO" id="GO:0045202">
    <property type="term" value="C:synapse"/>
    <property type="evidence" value="ECO:0007669"/>
    <property type="project" value="TreeGrafter"/>
</dbReference>
<keyword evidence="5 12" id="KW-1133">Transmembrane helix</keyword>
<evidence type="ECO:0000313" key="15">
    <source>
        <dbReference type="RefSeq" id="XP_028967109.1"/>
    </source>
</evidence>
<dbReference type="PROSITE" id="PS00237">
    <property type="entry name" value="G_PROTEIN_RECEP_F1_1"/>
    <property type="match status" value="1"/>
</dbReference>
<feature type="compositionally biased region" description="Polar residues" evidence="11">
    <location>
        <begin position="460"/>
        <end position="478"/>
    </location>
</feature>
<evidence type="ECO:0000256" key="9">
    <source>
        <dbReference type="ARBA" id="ARBA00023224"/>
    </source>
</evidence>
<proteinExistence type="inferred from homology"/>
<feature type="transmembrane region" description="Helical" evidence="12">
    <location>
        <begin position="252"/>
        <end position="275"/>
    </location>
</feature>
<feature type="compositionally biased region" description="Low complexity" evidence="11">
    <location>
        <begin position="432"/>
        <end position="441"/>
    </location>
</feature>
<feature type="transmembrane region" description="Helical" evidence="12">
    <location>
        <begin position="207"/>
        <end position="232"/>
    </location>
</feature>
<feature type="domain" description="G-protein coupled receptors family 1 profile" evidence="13">
    <location>
        <begin position="107"/>
        <end position="663"/>
    </location>
</feature>
<feature type="transmembrane region" description="Helical" evidence="12">
    <location>
        <begin position="603"/>
        <end position="624"/>
    </location>
</feature>
<dbReference type="GO" id="GO:0016907">
    <property type="term" value="F:G protein-coupled acetylcholine receptor activity"/>
    <property type="evidence" value="ECO:0007669"/>
    <property type="project" value="InterPro"/>
</dbReference>
<feature type="transmembrane region" description="Helical" evidence="12">
    <location>
        <begin position="644"/>
        <end position="666"/>
    </location>
</feature>
<feature type="region of interest" description="Disordered" evidence="11">
    <location>
        <begin position="339"/>
        <end position="478"/>
    </location>
</feature>
<feature type="transmembrane region" description="Helical" evidence="12">
    <location>
        <begin position="90"/>
        <end position="115"/>
    </location>
</feature>
<dbReference type="GO" id="GO:0007187">
    <property type="term" value="P:G protein-coupled receptor signaling pathway, coupled to cyclic nucleotide second messenger"/>
    <property type="evidence" value="ECO:0007669"/>
    <property type="project" value="TreeGrafter"/>
</dbReference>
<evidence type="ECO:0000259" key="13">
    <source>
        <dbReference type="PROSITE" id="PS50262"/>
    </source>
</evidence>